<dbReference type="VEuPathDB" id="VectorBase:PHUM307500"/>
<dbReference type="Proteomes" id="UP000009046">
    <property type="component" value="Unassembled WGS sequence"/>
</dbReference>
<organism>
    <name type="scientific">Pediculus humanus subsp. corporis</name>
    <name type="common">Body louse</name>
    <dbReference type="NCBI Taxonomy" id="121224"/>
    <lineage>
        <taxon>Eukaryota</taxon>
        <taxon>Metazoa</taxon>
        <taxon>Ecdysozoa</taxon>
        <taxon>Arthropoda</taxon>
        <taxon>Hexapoda</taxon>
        <taxon>Insecta</taxon>
        <taxon>Pterygota</taxon>
        <taxon>Neoptera</taxon>
        <taxon>Paraneoptera</taxon>
        <taxon>Psocodea</taxon>
        <taxon>Troctomorpha</taxon>
        <taxon>Phthiraptera</taxon>
        <taxon>Anoplura</taxon>
        <taxon>Pediculidae</taxon>
        <taxon>Pediculus</taxon>
    </lineage>
</organism>
<keyword evidence="1" id="KW-0175">Coiled coil</keyword>
<feature type="compositionally biased region" description="Basic and acidic residues" evidence="2">
    <location>
        <begin position="879"/>
        <end position="907"/>
    </location>
</feature>
<proteinExistence type="predicted"/>
<dbReference type="EnsemblMetazoa" id="PHUM307500-RA">
    <property type="protein sequence ID" value="PHUM307500-PA"/>
    <property type="gene ID" value="PHUM307500"/>
</dbReference>
<dbReference type="EMBL" id="AAZO01003569">
    <property type="status" value="NOT_ANNOTATED_CDS"/>
    <property type="molecule type" value="Genomic_DNA"/>
</dbReference>
<dbReference type="AlphaFoldDB" id="E0VMB4"/>
<evidence type="ECO:0000313" key="4">
    <source>
        <dbReference type="EnsemblMetazoa" id="PHUM307500-PA"/>
    </source>
</evidence>
<gene>
    <name evidence="4" type="primary">8239198</name>
    <name evidence="3" type="ORF">Phum_PHUM307500</name>
</gene>
<feature type="coiled-coil region" evidence="1">
    <location>
        <begin position="360"/>
        <end position="443"/>
    </location>
</feature>
<feature type="compositionally biased region" description="Acidic residues" evidence="2">
    <location>
        <begin position="1"/>
        <end position="23"/>
    </location>
</feature>
<feature type="compositionally biased region" description="Low complexity" evidence="2">
    <location>
        <begin position="770"/>
        <end position="784"/>
    </location>
</feature>
<reference evidence="4" key="3">
    <citation type="submission" date="2020-05" db="UniProtKB">
        <authorList>
            <consortium name="EnsemblMetazoa"/>
        </authorList>
    </citation>
    <scope>IDENTIFICATION</scope>
    <source>
        <strain evidence="4">USDA</strain>
    </source>
</reference>
<feature type="region of interest" description="Disordered" evidence="2">
    <location>
        <begin position="706"/>
        <end position="727"/>
    </location>
</feature>
<dbReference type="KEGG" id="phu:Phum_PHUM307500"/>
<reference evidence="3" key="2">
    <citation type="submission" date="2007-04" db="EMBL/GenBank/DDBJ databases">
        <title>The genome of the human body louse.</title>
        <authorList>
            <consortium name="The Human Body Louse Genome Consortium"/>
            <person name="Kirkness E."/>
            <person name="Walenz B."/>
            <person name="Hass B."/>
            <person name="Bruggner R."/>
            <person name="Strausberg R."/>
        </authorList>
    </citation>
    <scope>NUCLEOTIDE SEQUENCE</scope>
    <source>
        <strain evidence="3">USDA</strain>
    </source>
</reference>
<feature type="compositionally biased region" description="Basic and acidic residues" evidence="2">
    <location>
        <begin position="934"/>
        <end position="952"/>
    </location>
</feature>
<feature type="compositionally biased region" description="Polar residues" evidence="2">
    <location>
        <begin position="909"/>
        <end position="918"/>
    </location>
</feature>
<feature type="region of interest" description="Disordered" evidence="2">
    <location>
        <begin position="765"/>
        <end position="788"/>
    </location>
</feature>
<protein>
    <submittedName>
        <fullName evidence="3 4">Paramyosin, long form, putative</fullName>
    </submittedName>
</protein>
<dbReference type="GeneID" id="8239198"/>
<feature type="region of interest" description="Disordered" evidence="2">
    <location>
        <begin position="529"/>
        <end position="551"/>
    </location>
</feature>
<dbReference type="HOGENOM" id="CLU_309574_0_0_1"/>
<reference evidence="3" key="1">
    <citation type="submission" date="2007-04" db="EMBL/GenBank/DDBJ databases">
        <title>Annotation of Pediculus humanus corporis strain USDA.</title>
        <authorList>
            <person name="Kirkness E."/>
            <person name="Hannick L."/>
            <person name="Hass B."/>
            <person name="Bruggner R."/>
            <person name="Lawson D."/>
            <person name="Bidwell S."/>
            <person name="Joardar V."/>
            <person name="Caler E."/>
            <person name="Walenz B."/>
            <person name="Inman J."/>
            <person name="Schobel S."/>
            <person name="Galinsky K."/>
            <person name="Amedeo P."/>
            <person name="Strausberg R."/>
        </authorList>
    </citation>
    <scope>NUCLEOTIDE SEQUENCE</scope>
    <source>
        <strain evidence="3">USDA</strain>
    </source>
</reference>
<evidence type="ECO:0000256" key="2">
    <source>
        <dbReference type="SAM" id="MobiDB-lite"/>
    </source>
</evidence>
<dbReference type="RefSeq" id="XP_002427258.1">
    <property type="nucleotide sequence ID" value="XM_002427213.1"/>
</dbReference>
<dbReference type="CTD" id="8239198"/>
<evidence type="ECO:0000256" key="1">
    <source>
        <dbReference type="SAM" id="Coils"/>
    </source>
</evidence>
<keyword evidence="5" id="KW-1185">Reference proteome</keyword>
<feature type="region of interest" description="Disordered" evidence="2">
    <location>
        <begin position="873"/>
        <end position="952"/>
    </location>
</feature>
<evidence type="ECO:0000313" key="3">
    <source>
        <dbReference type="EMBL" id="EEB14520.1"/>
    </source>
</evidence>
<dbReference type="EMBL" id="DS235306">
    <property type="protein sequence ID" value="EEB14520.1"/>
    <property type="molecule type" value="Genomic_DNA"/>
</dbReference>
<dbReference type="InParanoid" id="E0VMB4"/>
<sequence length="952" mass="110051">MENEVVSDLEEGEILENDVDSSNDSEKCGYLIKSRENSPKKYISDEQYFNDDNLMNVPIFKLRGYVGRKLKKKFKLSPYDLHSVKKCKKRKFVESDQESSDEYHESEKHKNNYCLKYLKNSNENIDKKYLYEWCPDDIAKDLITELDRVTCKKISFNKNKKTSKEMCYKCNLHEVRECCCNYSSLLSMNKNNSFEKKSKQYKVYSNYPYSSETNLKNISLRKEYRNSKRNKIKGEFEYRDDSYGSRKKKKKKNSLITTSKRDIRDFDEVRKTLLKKLKEKESQMKMSSTGIEDLMSANIKPSESHEENFILNLESSVQNLILSCPNPPEKIFVKPVNFQASIDGDEDAEADLMQLRLMALASYKNKKKQFEYNLPKVEENIEECDTSKIELEDLNCNSQNTEDNDLDRNELLLRAEALKTALLKKHQKRLKNLKKSKINSEENPNNGECVTYETNEINSENCNEKEKINIEMMEVSEEKCLNSIHPNDLNNEKLLRSTDVQQNQLAIESSFSKKSDDKNQNKNFDTLTETLDNQKTSNDLHSTKSAKNSTISNSEMQRIIVHLGSDDSSDDDVNIHTKEDNLIFEKDKTSNEKKTDGNTLPEANEMDDSIKADIERKVVRLLNEAKQKIQEEILNSKLRSEAVYKHLPPSQRLEYLILKKKIADSEKLKNSKNEISSNLPVHINKRNLPNPVQSNLNNKLKCNVVSRKTSKPSSNCEPPLSAGDTRVNELPTSNNNIDHIVGFPSLSDKSIKKPISTIGLIKSKHSVDQSNNSSKTSPSKNISTQNESKEISSQINLLQNKQAQAINKLKFFLRKIKIEKTIEENYKKQITKLKAQLGLIEKKRKDQFRKIKHLMEESVKIYKSLQNTMPSVSHSLNKIKNEDEKYKLKPVEQNKERSADKNEKKLEPSLNQNANCSENIRKTPTSEENSNMEKVPDSEEKETELKTSTEIS</sequence>
<feature type="region of interest" description="Disordered" evidence="2">
    <location>
        <begin position="1"/>
        <end position="26"/>
    </location>
</feature>
<evidence type="ECO:0000313" key="5">
    <source>
        <dbReference type="Proteomes" id="UP000009046"/>
    </source>
</evidence>
<accession>E0VMB4</accession>
<name>E0VMB4_PEDHC</name>